<name>A0A816CMZ4_ADIRI</name>
<protein>
    <submittedName>
        <fullName evidence="2">Uncharacterized protein</fullName>
    </submittedName>
</protein>
<evidence type="ECO:0000256" key="1">
    <source>
        <dbReference type="SAM" id="SignalP"/>
    </source>
</evidence>
<keyword evidence="1" id="KW-0732">Signal</keyword>
<dbReference type="Proteomes" id="UP000663828">
    <property type="component" value="Unassembled WGS sequence"/>
</dbReference>
<proteinExistence type="predicted"/>
<reference evidence="2" key="1">
    <citation type="submission" date="2021-02" db="EMBL/GenBank/DDBJ databases">
        <authorList>
            <person name="Nowell W R."/>
        </authorList>
    </citation>
    <scope>NUCLEOTIDE SEQUENCE</scope>
</reference>
<evidence type="ECO:0000313" key="3">
    <source>
        <dbReference type="Proteomes" id="UP000663828"/>
    </source>
</evidence>
<feature type="signal peptide" evidence="1">
    <location>
        <begin position="1"/>
        <end position="17"/>
    </location>
</feature>
<keyword evidence="3" id="KW-1185">Reference proteome</keyword>
<dbReference type="AlphaFoldDB" id="A0A816CMZ4"/>
<comment type="caution">
    <text evidence="2">The sequence shown here is derived from an EMBL/GenBank/DDBJ whole genome shotgun (WGS) entry which is preliminary data.</text>
</comment>
<accession>A0A816CMZ4</accession>
<sequence length="274" mass="31013">MLCRIIITSLLITGVLTDTNSLVNSENGSHRELLVKNESAKLKSCLYQCDFEYYFNGSSAIPSTCDTYVSSRKCSVQFIIDYTQHTVDVLFRYDNGTDLEFDSGLGSMGAFYIQKKQTNRVVFWTYVCSNSDNCSTDYYNQYISYYVGLTKKVQRLHARLHKILDFTGSSSSNVQQCYNNSDKLQSCINGSCVYERIPDSNAINKRCSLPEDFTRMNYDIFQTTTPAQSTVAFPLIAFVCNRDKCNSPETVTAIERVIEKDWGGIINNNTASIN</sequence>
<organism evidence="2 3">
    <name type="scientific">Adineta ricciae</name>
    <name type="common">Rotifer</name>
    <dbReference type="NCBI Taxonomy" id="249248"/>
    <lineage>
        <taxon>Eukaryota</taxon>
        <taxon>Metazoa</taxon>
        <taxon>Spiralia</taxon>
        <taxon>Gnathifera</taxon>
        <taxon>Rotifera</taxon>
        <taxon>Eurotatoria</taxon>
        <taxon>Bdelloidea</taxon>
        <taxon>Adinetida</taxon>
        <taxon>Adinetidae</taxon>
        <taxon>Adineta</taxon>
    </lineage>
</organism>
<feature type="chain" id="PRO_5032672059" evidence="1">
    <location>
        <begin position="18"/>
        <end position="274"/>
    </location>
</feature>
<dbReference type="EMBL" id="CAJNOR010007928">
    <property type="protein sequence ID" value="CAF1625602.1"/>
    <property type="molecule type" value="Genomic_DNA"/>
</dbReference>
<gene>
    <name evidence="2" type="ORF">XAT740_LOCUS50863</name>
</gene>
<evidence type="ECO:0000313" key="2">
    <source>
        <dbReference type="EMBL" id="CAF1625602.1"/>
    </source>
</evidence>